<dbReference type="GO" id="GO:0005524">
    <property type="term" value="F:ATP binding"/>
    <property type="evidence" value="ECO:0007669"/>
    <property type="project" value="InterPro"/>
</dbReference>
<reference evidence="2 3" key="1">
    <citation type="submission" date="2020-10" db="EMBL/GenBank/DDBJ databases">
        <title>Degradation of 1,4-Dioxane by Xanthobacter sp. YN2, via a Novel Group-2 Soluble Di-Iron Monooxygenase.</title>
        <authorList>
            <person name="Ma F."/>
            <person name="Wang Y."/>
            <person name="Yang J."/>
            <person name="Guo H."/>
            <person name="Su D."/>
            <person name="Yu L."/>
        </authorList>
    </citation>
    <scope>NUCLEOTIDE SEQUENCE [LARGE SCALE GENOMIC DNA]</scope>
    <source>
        <strain evidence="2 3">YN2</strain>
    </source>
</reference>
<dbReference type="KEGG" id="xdi:EZH22_13870"/>
<dbReference type="Proteomes" id="UP000596427">
    <property type="component" value="Chromosome"/>
</dbReference>
<evidence type="ECO:0000313" key="2">
    <source>
        <dbReference type="EMBL" id="QRG09243.1"/>
    </source>
</evidence>
<proteinExistence type="predicted"/>
<keyword evidence="2" id="KW-0418">Kinase</keyword>
<dbReference type="GO" id="GO:0006109">
    <property type="term" value="P:regulation of carbohydrate metabolic process"/>
    <property type="evidence" value="ECO:0007669"/>
    <property type="project" value="InterPro"/>
</dbReference>
<dbReference type="CDD" id="cd01918">
    <property type="entry name" value="HprK_C"/>
    <property type="match status" value="1"/>
</dbReference>
<evidence type="ECO:0000313" key="3">
    <source>
        <dbReference type="Proteomes" id="UP000596427"/>
    </source>
</evidence>
<keyword evidence="3" id="KW-1185">Reference proteome</keyword>
<accession>A0A974PU25</accession>
<protein>
    <submittedName>
        <fullName evidence="2">HPr kinase/phosphatase C-terminal domain-containing protein</fullName>
    </submittedName>
</protein>
<organism evidence="2 3">
    <name type="scientific">Xanthobacter dioxanivorans</name>
    <dbReference type="NCBI Taxonomy" id="2528964"/>
    <lineage>
        <taxon>Bacteria</taxon>
        <taxon>Pseudomonadati</taxon>
        <taxon>Pseudomonadota</taxon>
        <taxon>Alphaproteobacteria</taxon>
        <taxon>Hyphomicrobiales</taxon>
        <taxon>Xanthobacteraceae</taxon>
        <taxon>Xanthobacter</taxon>
    </lineage>
</organism>
<feature type="domain" description="HPr kinase/phosphorylase C-terminal" evidence="1">
    <location>
        <begin position="6"/>
        <end position="84"/>
    </location>
</feature>
<dbReference type="InterPro" id="IPR011104">
    <property type="entry name" value="Hpr_kin/Pase_C"/>
</dbReference>
<name>A0A974PU25_9HYPH</name>
<gene>
    <name evidence="2" type="ORF">EZH22_13870</name>
</gene>
<dbReference type="InterPro" id="IPR027417">
    <property type="entry name" value="P-loop_NTPase"/>
</dbReference>
<evidence type="ECO:0000259" key="1">
    <source>
        <dbReference type="Pfam" id="PF07475"/>
    </source>
</evidence>
<dbReference type="Gene3D" id="3.40.50.300">
    <property type="entry name" value="P-loop containing nucleotide triphosphate hydrolases"/>
    <property type="match status" value="1"/>
</dbReference>
<dbReference type="AlphaFoldDB" id="A0A974PU25"/>
<dbReference type="Pfam" id="PF07475">
    <property type="entry name" value="Hpr_kinase_C"/>
    <property type="match status" value="1"/>
</dbReference>
<keyword evidence="2" id="KW-0808">Transferase</keyword>
<sequence length="150" mass="15811">MEDPAASIHASCVAIGDGGVLIRGPSGAGKSWLALRLILDPPRALAPAELVADDRVHLAAAEGTLVARPAPRLAGLIEARGLGVRRMAHRPFVAVRWLVDLAAGDTTRMPSAPAGREEMHGIEIKRVSARTADEARVLLATLLATDDYEN</sequence>
<dbReference type="EMBL" id="CP063362">
    <property type="protein sequence ID" value="QRG09243.1"/>
    <property type="molecule type" value="Genomic_DNA"/>
</dbReference>
<dbReference type="GO" id="GO:0000155">
    <property type="term" value="F:phosphorelay sensor kinase activity"/>
    <property type="evidence" value="ECO:0007669"/>
    <property type="project" value="InterPro"/>
</dbReference>
<dbReference type="SUPFAM" id="SSF53795">
    <property type="entry name" value="PEP carboxykinase-like"/>
    <property type="match status" value="1"/>
</dbReference>
<dbReference type="RefSeq" id="WP_203196162.1">
    <property type="nucleotide sequence ID" value="NZ_CP063362.1"/>
</dbReference>